<dbReference type="AlphaFoldDB" id="A0A9P7A2D3"/>
<gene>
    <name evidence="2" type="ORF">EV702DRAFT_1250538</name>
</gene>
<accession>A0A9P7A2D3</accession>
<evidence type="ECO:0000256" key="1">
    <source>
        <dbReference type="SAM" id="MobiDB-lite"/>
    </source>
</evidence>
<evidence type="ECO:0000313" key="2">
    <source>
        <dbReference type="EMBL" id="KAG1780996.1"/>
    </source>
</evidence>
<feature type="region of interest" description="Disordered" evidence="1">
    <location>
        <begin position="1"/>
        <end position="114"/>
    </location>
</feature>
<comment type="caution">
    <text evidence="2">The sequence shown here is derived from an EMBL/GenBank/DDBJ whole genome shotgun (WGS) entry which is preliminary data.</text>
</comment>
<reference evidence="2" key="1">
    <citation type="journal article" date="2020" name="New Phytol.">
        <title>Comparative genomics reveals dynamic genome evolution in host specialist ectomycorrhizal fungi.</title>
        <authorList>
            <person name="Lofgren L.A."/>
            <person name="Nguyen N.H."/>
            <person name="Vilgalys R."/>
            <person name="Ruytinx J."/>
            <person name="Liao H.L."/>
            <person name="Branco S."/>
            <person name="Kuo A."/>
            <person name="LaButti K."/>
            <person name="Lipzen A."/>
            <person name="Andreopoulos W."/>
            <person name="Pangilinan J."/>
            <person name="Riley R."/>
            <person name="Hundley H."/>
            <person name="Na H."/>
            <person name="Barry K."/>
            <person name="Grigoriev I.V."/>
            <person name="Stajich J.E."/>
            <person name="Kennedy P.G."/>
        </authorList>
    </citation>
    <scope>NUCLEOTIDE SEQUENCE</scope>
    <source>
        <strain evidence="2">DOB743</strain>
    </source>
</reference>
<protein>
    <submittedName>
        <fullName evidence="2">Uncharacterized protein</fullName>
    </submittedName>
</protein>
<proteinExistence type="predicted"/>
<dbReference type="Proteomes" id="UP000714275">
    <property type="component" value="Unassembled WGS sequence"/>
</dbReference>
<dbReference type="OrthoDB" id="2691227at2759"/>
<name>A0A9P7A2D3_9AGAM</name>
<sequence length="298" mass="31741">MPSTSNTGSSSGSRSTTSTSSLQNKHSSPILKFSVRAGNSPVTATPNKPRLLPSVASPPLTSVVPTSSPILRGSSPILKSSSPIPKDNSLIPKSSSPIPKNNLPVKSGSPVSRGSSLTADALLTTGNQHGSLKRTHQYTLLEDDGLEDGEGFPIKKSKTLLTTFTSDRSADATIYFTKRMLELSRVSRQALAARMEYQRLRTEELGLITSIVHDELEESQSRLIRADLQIGSLRNDLYDAGVSVIGNKGRQCGKEVRNGRIFSSLGDHEAADDGSDPCLSDLNECDGSVDGKSQASEC</sequence>
<evidence type="ECO:0000313" key="3">
    <source>
        <dbReference type="Proteomes" id="UP000714275"/>
    </source>
</evidence>
<feature type="compositionally biased region" description="Low complexity" evidence="1">
    <location>
        <begin position="1"/>
        <end position="21"/>
    </location>
</feature>
<dbReference type="EMBL" id="JABBWD010000007">
    <property type="protein sequence ID" value="KAG1780996.1"/>
    <property type="molecule type" value="Genomic_DNA"/>
</dbReference>
<feature type="compositionally biased region" description="Low complexity" evidence="1">
    <location>
        <begin position="51"/>
        <end position="104"/>
    </location>
</feature>
<keyword evidence="3" id="KW-1185">Reference proteome</keyword>
<organism evidence="2 3">
    <name type="scientific">Suillus placidus</name>
    <dbReference type="NCBI Taxonomy" id="48579"/>
    <lineage>
        <taxon>Eukaryota</taxon>
        <taxon>Fungi</taxon>
        <taxon>Dikarya</taxon>
        <taxon>Basidiomycota</taxon>
        <taxon>Agaricomycotina</taxon>
        <taxon>Agaricomycetes</taxon>
        <taxon>Agaricomycetidae</taxon>
        <taxon>Boletales</taxon>
        <taxon>Suillineae</taxon>
        <taxon>Suillaceae</taxon>
        <taxon>Suillus</taxon>
    </lineage>
</organism>